<protein>
    <submittedName>
        <fullName evidence="2">Nicotinic acid mononucleotide adenyltransferase</fullName>
    </submittedName>
</protein>
<evidence type="ECO:0000256" key="1">
    <source>
        <dbReference type="SAM" id="SignalP"/>
    </source>
</evidence>
<proteinExistence type="predicted"/>
<comment type="caution">
    <text evidence="2">The sequence shown here is derived from an EMBL/GenBank/DDBJ whole genome shotgun (WGS) entry which is preliminary data.</text>
</comment>
<name>A0ABU5EMQ1_9FLAO</name>
<keyword evidence="3" id="KW-1185">Reference proteome</keyword>
<accession>A0ABU5EMQ1</accession>
<sequence>MNKKILILFAYFFSLFAFAQQERDLKLNKDTNLIEVTYYHENGEVSQTGFYNLDGKLHGEWLTFDDKGKKSISAKYDNGKKVGKWFYWSGNSLKEVDYNNNIVANVNEWTSTDSKLASNN</sequence>
<organism evidence="2 3">
    <name type="scientific">Winogradskyella aquimaris</name>
    <dbReference type="NCBI Taxonomy" id="864074"/>
    <lineage>
        <taxon>Bacteria</taxon>
        <taxon>Pseudomonadati</taxon>
        <taxon>Bacteroidota</taxon>
        <taxon>Flavobacteriia</taxon>
        <taxon>Flavobacteriales</taxon>
        <taxon>Flavobacteriaceae</taxon>
        <taxon>Winogradskyella</taxon>
    </lineage>
</organism>
<feature type="signal peptide" evidence="1">
    <location>
        <begin position="1"/>
        <end position="19"/>
    </location>
</feature>
<gene>
    <name evidence="2" type="ORF">SNF14_01240</name>
</gene>
<dbReference type="SUPFAM" id="SSF82185">
    <property type="entry name" value="Histone H3 K4-specific methyltransferase SET7/9 N-terminal domain"/>
    <property type="match status" value="1"/>
</dbReference>
<reference evidence="2 3" key="1">
    <citation type="submission" date="2023-11" db="EMBL/GenBank/DDBJ databases">
        <title>Winogradskyella pelagius sp. nov., isolated from coastal sediment.</title>
        <authorList>
            <person name="Li F."/>
        </authorList>
    </citation>
    <scope>NUCLEOTIDE SEQUENCE [LARGE SCALE GENOMIC DNA]</scope>
    <source>
        <strain evidence="2 3">KCTC 23502</strain>
    </source>
</reference>
<evidence type="ECO:0000313" key="2">
    <source>
        <dbReference type="EMBL" id="MDY2585947.1"/>
    </source>
</evidence>
<keyword evidence="1" id="KW-0732">Signal</keyword>
<dbReference type="Proteomes" id="UP001285855">
    <property type="component" value="Unassembled WGS sequence"/>
</dbReference>
<dbReference type="Gene3D" id="2.20.110.10">
    <property type="entry name" value="Histone H3 K4-specific methyltransferase SET7/9 N-terminal domain"/>
    <property type="match status" value="1"/>
</dbReference>
<feature type="chain" id="PRO_5046118846" evidence="1">
    <location>
        <begin position="20"/>
        <end position="120"/>
    </location>
</feature>
<dbReference type="RefSeq" id="WP_320554331.1">
    <property type="nucleotide sequence ID" value="NZ_JAXDAE010000001.1"/>
</dbReference>
<evidence type="ECO:0000313" key="3">
    <source>
        <dbReference type="Proteomes" id="UP001285855"/>
    </source>
</evidence>
<dbReference type="EMBL" id="JAXDAE010000001">
    <property type="protein sequence ID" value="MDY2585947.1"/>
    <property type="molecule type" value="Genomic_DNA"/>
</dbReference>